<keyword evidence="3" id="KW-0813">Transport</keyword>
<dbReference type="InterPro" id="IPR051045">
    <property type="entry name" value="TonB-dependent_transducer"/>
</dbReference>
<comment type="subcellular location">
    <subcellularLocation>
        <location evidence="1">Cell inner membrane</location>
        <topology evidence="1">Single-pass membrane protein</topology>
        <orientation evidence="1">Periplasmic side</orientation>
    </subcellularLocation>
</comment>
<keyword evidence="4" id="KW-1003">Cell membrane</keyword>
<comment type="caution">
    <text evidence="12">The sequence shown here is derived from an EMBL/GenBank/DDBJ whole genome shotgun (WGS) entry which is preliminary data.</text>
</comment>
<keyword evidence="10" id="KW-0732">Signal</keyword>
<keyword evidence="6" id="KW-0812">Transmembrane</keyword>
<dbReference type="Proteomes" id="UP001156601">
    <property type="component" value="Unassembled WGS sequence"/>
</dbReference>
<evidence type="ECO:0000256" key="10">
    <source>
        <dbReference type="SAM" id="SignalP"/>
    </source>
</evidence>
<gene>
    <name evidence="12" type="ORF">GCM10007852_32830</name>
</gene>
<dbReference type="InterPro" id="IPR006260">
    <property type="entry name" value="TonB/TolA_C"/>
</dbReference>
<evidence type="ECO:0000256" key="9">
    <source>
        <dbReference type="ARBA" id="ARBA00023136"/>
    </source>
</evidence>
<evidence type="ECO:0000256" key="7">
    <source>
        <dbReference type="ARBA" id="ARBA00022927"/>
    </source>
</evidence>
<evidence type="ECO:0000256" key="3">
    <source>
        <dbReference type="ARBA" id="ARBA00022448"/>
    </source>
</evidence>
<evidence type="ECO:0000256" key="8">
    <source>
        <dbReference type="ARBA" id="ARBA00022989"/>
    </source>
</evidence>
<dbReference type="PANTHER" id="PTHR33446:SF14">
    <property type="entry name" value="PROTEIN TONB"/>
    <property type="match status" value="1"/>
</dbReference>
<organism evidence="12 13">
    <name type="scientific">Agaribacter marinus</name>
    <dbReference type="NCBI Taxonomy" id="1431249"/>
    <lineage>
        <taxon>Bacteria</taxon>
        <taxon>Pseudomonadati</taxon>
        <taxon>Pseudomonadota</taxon>
        <taxon>Gammaproteobacteria</taxon>
        <taxon>Alteromonadales</taxon>
        <taxon>Alteromonadaceae</taxon>
        <taxon>Agaribacter</taxon>
    </lineage>
</organism>
<reference evidence="12" key="1">
    <citation type="journal article" date="2014" name="Int. J. Syst. Evol. Microbiol.">
        <title>Complete genome sequence of Corynebacterium casei LMG S-19264T (=DSM 44701T), isolated from a smear-ripened cheese.</title>
        <authorList>
            <consortium name="US DOE Joint Genome Institute (JGI-PGF)"/>
            <person name="Walter F."/>
            <person name="Albersmeier A."/>
            <person name="Kalinowski J."/>
            <person name="Ruckert C."/>
        </authorList>
    </citation>
    <scope>NUCLEOTIDE SEQUENCE</scope>
    <source>
        <strain evidence="12">NBRC 110023</strain>
    </source>
</reference>
<dbReference type="GO" id="GO:0005886">
    <property type="term" value="C:plasma membrane"/>
    <property type="evidence" value="ECO:0007669"/>
    <property type="project" value="UniProtKB-SubCell"/>
</dbReference>
<name>A0AA37T1V7_9ALTE</name>
<evidence type="ECO:0000313" key="12">
    <source>
        <dbReference type="EMBL" id="GLR72375.1"/>
    </source>
</evidence>
<feature type="domain" description="TonB C-terminal" evidence="11">
    <location>
        <begin position="56"/>
        <end position="153"/>
    </location>
</feature>
<accession>A0AA37T1V7</accession>
<keyword evidence="13" id="KW-1185">Reference proteome</keyword>
<evidence type="ECO:0000259" key="11">
    <source>
        <dbReference type="PROSITE" id="PS52015"/>
    </source>
</evidence>
<dbReference type="EMBL" id="BSOT01000009">
    <property type="protein sequence ID" value="GLR72375.1"/>
    <property type="molecule type" value="Genomic_DNA"/>
</dbReference>
<feature type="chain" id="PRO_5041456667" description="TonB C-terminal domain-containing protein" evidence="10">
    <location>
        <begin position="26"/>
        <end position="377"/>
    </location>
</feature>
<evidence type="ECO:0000256" key="4">
    <source>
        <dbReference type="ARBA" id="ARBA00022475"/>
    </source>
</evidence>
<evidence type="ECO:0000256" key="1">
    <source>
        <dbReference type="ARBA" id="ARBA00004383"/>
    </source>
</evidence>
<reference evidence="12" key="2">
    <citation type="submission" date="2023-01" db="EMBL/GenBank/DDBJ databases">
        <title>Draft genome sequence of Agaribacter marinus strain NBRC 110023.</title>
        <authorList>
            <person name="Sun Q."/>
            <person name="Mori K."/>
        </authorList>
    </citation>
    <scope>NUCLEOTIDE SEQUENCE</scope>
    <source>
        <strain evidence="12">NBRC 110023</strain>
    </source>
</reference>
<dbReference type="GO" id="GO:0055085">
    <property type="term" value="P:transmembrane transport"/>
    <property type="evidence" value="ECO:0007669"/>
    <property type="project" value="InterPro"/>
</dbReference>
<keyword evidence="9" id="KW-0472">Membrane</keyword>
<feature type="signal peptide" evidence="10">
    <location>
        <begin position="1"/>
        <end position="25"/>
    </location>
</feature>
<dbReference type="SUPFAM" id="SSF74653">
    <property type="entry name" value="TolA/TonB C-terminal domain"/>
    <property type="match status" value="1"/>
</dbReference>
<dbReference type="AlphaFoldDB" id="A0AA37T1V7"/>
<dbReference type="PROSITE" id="PS52015">
    <property type="entry name" value="TONB_CTD"/>
    <property type="match status" value="1"/>
</dbReference>
<protein>
    <recommendedName>
        <fullName evidence="11">TonB C-terminal domain-containing protein</fullName>
    </recommendedName>
</protein>
<comment type="similarity">
    <text evidence="2">Belongs to the TonB family.</text>
</comment>
<evidence type="ECO:0000256" key="6">
    <source>
        <dbReference type="ARBA" id="ARBA00022692"/>
    </source>
</evidence>
<dbReference type="RefSeq" id="WP_284218792.1">
    <property type="nucleotide sequence ID" value="NZ_BSOT01000009.1"/>
</dbReference>
<evidence type="ECO:0000256" key="5">
    <source>
        <dbReference type="ARBA" id="ARBA00022519"/>
    </source>
</evidence>
<proteinExistence type="inferred from homology"/>
<dbReference type="GO" id="GO:0015031">
    <property type="term" value="P:protein transport"/>
    <property type="evidence" value="ECO:0007669"/>
    <property type="project" value="UniProtKB-KW"/>
</dbReference>
<evidence type="ECO:0000256" key="2">
    <source>
        <dbReference type="ARBA" id="ARBA00006555"/>
    </source>
</evidence>
<evidence type="ECO:0000313" key="13">
    <source>
        <dbReference type="Proteomes" id="UP001156601"/>
    </source>
</evidence>
<sequence>MHLFIQTSLSVLCCATLLAVSTQQAIGQAQEKKLPCDELTEKALAKTSPETVQSITAFTPAKVLQRKDPRYPSLAARDGKEGWVKISYVIDTEGKVKDPVVVDNGGSSRFKKAAMSAIKEWQYTPAIKNGKAVEQCHHSIQIDFSLLGQHGASRKFIVMYRKASQAMDEGDLAKAEKIVKRMKEKSGGNRYENAWLWALDASIATETGDLRRELNSIDKALASSKTHEDEYKTFKDDYLASLYRRKFALHLEFNEFSTVLYTSRQIKTLENGDDIIAPLLPYIQKVEDFIASEDNIVVNRTLSESGRDFYYLARSKFGFSDINGKLDAVEVRCDSHREKFTVATDHIWSIPESWGDCQVLIEGKEGTEFKLVEVSKV</sequence>
<keyword evidence="7" id="KW-0653">Protein transport</keyword>
<dbReference type="InterPro" id="IPR037682">
    <property type="entry name" value="TonB_C"/>
</dbReference>
<dbReference type="Pfam" id="PF03544">
    <property type="entry name" value="TonB_C"/>
    <property type="match status" value="1"/>
</dbReference>
<dbReference type="PANTHER" id="PTHR33446">
    <property type="entry name" value="PROTEIN TONB-RELATED"/>
    <property type="match status" value="1"/>
</dbReference>
<dbReference type="Gene3D" id="3.30.1150.10">
    <property type="match status" value="1"/>
</dbReference>
<dbReference type="NCBIfam" id="TIGR01352">
    <property type="entry name" value="tonB_Cterm"/>
    <property type="match status" value="1"/>
</dbReference>
<keyword evidence="8" id="KW-1133">Transmembrane helix</keyword>
<keyword evidence="5" id="KW-0997">Cell inner membrane</keyword>